<dbReference type="InterPro" id="IPR001650">
    <property type="entry name" value="Helicase_C-like"/>
</dbReference>
<accession>A0A182K429</accession>
<evidence type="ECO:0000256" key="2">
    <source>
        <dbReference type="ARBA" id="ARBA00004651"/>
    </source>
</evidence>
<dbReference type="GO" id="GO:0006351">
    <property type="term" value="P:DNA-templated transcription"/>
    <property type="evidence" value="ECO:0007669"/>
    <property type="project" value="InterPro"/>
</dbReference>
<comment type="similarity">
    <text evidence="4">Belongs to the G-protein coupled receptor 3 family.</text>
</comment>
<proteinExistence type="inferred from homology"/>
<keyword evidence="33" id="KW-1185">Reference proteome</keyword>
<feature type="compositionally biased region" description="Polar residues" evidence="27">
    <location>
        <begin position="1567"/>
        <end position="1607"/>
    </location>
</feature>
<keyword evidence="20" id="KW-0325">Glycoprotein</keyword>
<dbReference type="GO" id="GO:0004930">
    <property type="term" value="F:G protein-coupled receptor activity"/>
    <property type="evidence" value="ECO:0007669"/>
    <property type="project" value="UniProtKB-KW"/>
</dbReference>
<feature type="compositionally biased region" description="Basic residues" evidence="27">
    <location>
        <begin position="1436"/>
        <end position="1446"/>
    </location>
</feature>
<dbReference type="PROSITE" id="PS51194">
    <property type="entry name" value="HELICASE_CTER"/>
    <property type="match status" value="1"/>
</dbReference>
<feature type="compositionally biased region" description="Polar residues" evidence="27">
    <location>
        <begin position="1388"/>
        <end position="1402"/>
    </location>
</feature>
<feature type="region of interest" description="Disordered" evidence="27">
    <location>
        <begin position="179"/>
        <end position="272"/>
    </location>
</feature>
<dbReference type="Gene3D" id="3.40.50.300">
    <property type="entry name" value="P-loop containing nucleotide triphosphate hydrolases"/>
    <property type="match status" value="2"/>
</dbReference>
<dbReference type="Pfam" id="PF13892">
    <property type="entry name" value="DBINO"/>
    <property type="match status" value="1"/>
</dbReference>
<feature type="compositionally biased region" description="Basic residues" evidence="27">
    <location>
        <begin position="1514"/>
        <end position="1524"/>
    </location>
</feature>
<dbReference type="SUPFAM" id="SSF52540">
    <property type="entry name" value="P-loop containing nucleoside triphosphate hydrolases"/>
    <property type="match status" value="2"/>
</dbReference>
<feature type="domain" description="DBINO" evidence="31">
    <location>
        <begin position="287"/>
        <end position="412"/>
    </location>
</feature>
<evidence type="ECO:0000256" key="14">
    <source>
        <dbReference type="ARBA" id="ARBA00023040"/>
    </source>
</evidence>
<dbReference type="InterPro" id="IPR027417">
    <property type="entry name" value="P-loop_NTPase"/>
</dbReference>
<keyword evidence="23" id="KW-0539">Nucleus</keyword>
<feature type="domain" description="Helicase ATP-binding" evidence="29">
    <location>
        <begin position="532"/>
        <end position="703"/>
    </location>
</feature>
<keyword evidence="21 26" id="KW-0234">DNA repair</keyword>
<dbReference type="InterPro" id="IPR011500">
    <property type="entry name" value="GPCR_3_9-Cys_dom"/>
</dbReference>
<feature type="region of interest" description="Disordered" evidence="27">
    <location>
        <begin position="1649"/>
        <end position="1688"/>
    </location>
</feature>
<dbReference type="PROSITE" id="PS51413">
    <property type="entry name" value="DBINO"/>
    <property type="match status" value="1"/>
</dbReference>
<keyword evidence="10 26" id="KW-0378">Hydrolase</keyword>
<dbReference type="Pfam" id="PF07562">
    <property type="entry name" value="NCD3G"/>
    <property type="match status" value="1"/>
</dbReference>
<evidence type="ECO:0000256" key="21">
    <source>
        <dbReference type="ARBA" id="ARBA00023204"/>
    </source>
</evidence>
<dbReference type="Proteomes" id="UP000075881">
    <property type="component" value="Unassembled WGS sequence"/>
</dbReference>
<evidence type="ECO:0000256" key="17">
    <source>
        <dbReference type="ARBA" id="ARBA00023136"/>
    </source>
</evidence>
<feature type="compositionally biased region" description="Basic residues" evidence="27">
    <location>
        <begin position="229"/>
        <end position="238"/>
    </location>
</feature>
<dbReference type="SUPFAM" id="SSF53822">
    <property type="entry name" value="Periplasmic binding protein-like I"/>
    <property type="match status" value="1"/>
</dbReference>
<name>A0A182K429_9DIPT</name>
<evidence type="ECO:0000256" key="16">
    <source>
        <dbReference type="ARBA" id="ARBA00023125"/>
    </source>
</evidence>
<dbReference type="CDD" id="cd06362">
    <property type="entry name" value="PBP1_mGluR"/>
    <property type="match status" value="1"/>
</dbReference>
<feature type="region of interest" description="Disordered" evidence="27">
    <location>
        <begin position="56"/>
        <end position="77"/>
    </location>
</feature>
<keyword evidence="7 28" id="KW-0812">Transmembrane</keyword>
<dbReference type="SMART" id="SM00490">
    <property type="entry name" value="HELICc"/>
    <property type="match status" value="1"/>
</dbReference>
<dbReference type="InterPro" id="IPR050520">
    <property type="entry name" value="INO80/SWR1_helicase"/>
</dbReference>
<comment type="catalytic activity">
    <reaction evidence="24 26">
        <text>ATP + H2O = ADP + phosphate + H(+)</text>
        <dbReference type="Rhea" id="RHEA:13065"/>
        <dbReference type="ChEBI" id="CHEBI:15377"/>
        <dbReference type="ChEBI" id="CHEBI:15378"/>
        <dbReference type="ChEBI" id="CHEBI:30616"/>
        <dbReference type="ChEBI" id="CHEBI:43474"/>
        <dbReference type="ChEBI" id="CHEBI:456216"/>
    </reaction>
</comment>
<dbReference type="PRINTS" id="PR00248">
    <property type="entry name" value="GPCRMGR"/>
</dbReference>
<dbReference type="PROSITE" id="PS51192">
    <property type="entry name" value="HELICASE_ATP_BIND_1"/>
    <property type="match status" value="1"/>
</dbReference>
<evidence type="ECO:0000313" key="33">
    <source>
        <dbReference type="Proteomes" id="UP000075881"/>
    </source>
</evidence>
<evidence type="ECO:0000256" key="27">
    <source>
        <dbReference type="SAM" id="MobiDB-lite"/>
    </source>
</evidence>
<feature type="domain" description="Helicase C-terminal" evidence="30">
    <location>
        <begin position="1152"/>
        <end position="1309"/>
    </location>
</feature>
<evidence type="ECO:0000256" key="8">
    <source>
        <dbReference type="ARBA" id="ARBA00022741"/>
    </source>
</evidence>
<dbReference type="InterPro" id="IPR038718">
    <property type="entry name" value="SNF2-like_sf"/>
</dbReference>
<dbReference type="Gene3D" id="3.40.50.10810">
    <property type="entry name" value="Tandem AAA-ATPase domain"/>
    <property type="match status" value="1"/>
</dbReference>
<evidence type="ECO:0000256" key="24">
    <source>
        <dbReference type="ARBA" id="ARBA00049360"/>
    </source>
</evidence>
<evidence type="ECO:0000256" key="19">
    <source>
        <dbReference type="ARBA" id="ARBA00023170"/>
    </source>
</evidence>
<dbReference type="GO" id="GO:0003677">
    <property type="term" value="F:DNA binding"/>
    <property type="evidence" value="ECO:0007669"/>
    <property type="project" value="UniProtKB-UniRule"/>
</dbReference>
<protein>
    <recommendedName>
        <fullName evidence="5 26">Chromatin-remodeling ATPase INO80</fullName>
        <ecNumber evidence="26">3.6.4.-</ecNumber>
    </recommendedName>
</protein>
<feature type="compositionally biased region" description="Low complexity" evidence="27">
    <location>
        <begin position="1658"/>
        <end position="1671"/>
    </location>
</feature>
<dbReference type="InterPro" id="IPR020838">
    <property type="entry name" value="DBINO"/>
</dbReference>
<evidence type="ECO:0000259" key="31">
    <source>
        <dbReference type="PROSITE" id="PS51413"/>
    </source>
</evidence>
<dbReference type="VEuPathDB" id="VectorBase:ACHR005514"/>
<dbReference type="CDD" id="cd18793">
    <property type="entry name" value="SF2_C_SNF"/>
    <property type="match status" value="1"/>
</dbReference>
<feature type="region of interest" description="Disordered" evidence="27">
    <location>
        <begin position="1"/>
        <end position="25"/>
    </location>
</feature>
<keyword evidence="19" id="KW-0675">Receptor</keyword>
<evidence type="ECO:0000259" key="29">
    <source>
        <dbReference type="PROSITE" id="PS51192"/>
    </source>
</evidence>
<comment type="function">
    <text evidence="25">G-protein coupled receptor for glutamate. Ligand binding causes a conformation change that triggers signaling via guanine nucleotide-binding proteins (G proteins) and modulates the activity of down-stream effectors.</text>
</comment>
<evidence type="ECO:0000256" key="1">
    <source>
        <dbReference type="ARBA" id="ARBA00004123"/>
    </source>
</evidence>
<feature type="compositionally biased region" description="Polar residues" evidence="27">
    <location>
        <begin position="1677"/>
        <end position="1688"/>
    </location>
</feature>
<comment type="subcellular location">
    <subcellularLocation>
        <location evidence="2">Cell membrane</location>
        <topology evidence="2">Multi-pass membrane protein</topology>
    </subcellularLocation>
    <subcellularLocation>
        <location evidence="1 26">Nucleus</location>
    </subcellularLocation>
</comment>
<dbReference type="FunFam" id="3.40.50.10810:FF:000022">
    <property type="entry name" value="Blast:Putative DNA helicase Ino80"/>
    <property type="match status" value="1"/>
</dbReference>
<dbReference type="InterPro" id="IPR000330">
    <property type="entry name" value="SNF2_N"/>
</dbReference>
<keyword evidence="6" id="KW-1003">Cell membrane</keyword>
<keyword evidence="9 26" id="KW-0227">DNA damage</keyword>
<dbReference type="GO" id="GO:0016887">
    <property type="term" value="F:ATP hydrolysis activity"/>
    <property type="evidence" value="ECO:0007669"/>
    <property type="project" value="TreeGrafter"/>
</dbReference>
<evidence type="ECO:0000256" key="11">
    <source>
        <dbReference type="ARBA" id="ARBA00022840"/>
    </source>
</evidence>
<comment type="function">
    <text evidence="26">ATPase component of the INO80 complex which remodels chromatin by shifting nucleosomes and is involved in DNA repair.</text>
</comment>
<keyword evidence="17 28" id="KW-0472">Membrane</keyword>
<dbReference type="InterPro" id="IPR001828">
    <property type="entry name" value="ANF_lig-bd_rcpt"/>
</dbReference>
<dbReference type="GO" id="GO:0042393">
    <property type="term" value="F:histone binding"/>
    <property type="evidence" value="ECO:0007669"/>
    <property type="project" value="TreeGrafter"/>
</dbReference>
<evidence type="ECO:0000256" key="22">
    <source>
        <dbReference type="ARBA" id="ARBA00023224"/>
    </source>
</evidence>
<evidence type="ECO:0000256" key="20">
    <source>
        <dbReference type="ARBA" id="ARBA00023180"/>
    </source>
</evidence>
<evidence type="ECO:0000256" key="3">
    <source>
        <dbReference type="ARBA" id="ARBA00007025"/>
    </source>
</evidence>
<evidence type="ECO:0000256" key="23">
    <source>
        <dbReference type="ARBA" id="ARBA00023242"/>
    </source>
</evidence>
<evidence type="ECO:0000256" key="12">
    <source>
        <dbReference type="ARBA" id="ARBA00022989"/>
    </source>
</evidence>
<dbReference type="PANTHER" id="PTHR45685:SF2">
    <property type="entry name" value="CHROMATIN-REMODELING ATPASE INO80"/>
    <property type="match status" value="1"/>
</dbReference>
<dbReference type="FunFam" id="3.40.50.2300:FF:000145">
    <property type="entry name" value="Glutamate receptor, metabotropic"/>
    <property type="match status" value="1"/>
</dbReference>
<feature type="compositionally biased region" description="Polar residues" evidence="27">
    <location>
        <begin position="209"/>
        <end position="222"/>
    </location>
</feature>
<keyword evidence="15" id="KW-0175">Coiled coil</keyword>
<dbReference type="InterPro" id="IPR031047">
    <property type="entry name" value="DEXQc_INO80"/>
</dbReference>
<dbReference type="FunFam" id="3.40.50.2300:FF:000681">
    <property type="entry name" value="Metabotropic glutamate receptor-like Protein"/>
    <property type="match status" value="1"/>
</dbReference>
<dbReference type="EnsemblMetazoa" id="ACHR005514-RA">
    <property type="protein sequence ID" value="ACHR005514-PA"/>
    <property type="gene ID" value="ACHR005514"/>
</dbReference>
<dbReference type="InterPro" id="IPR038550">
    <property type="entry name" value="GPCR_3_9-Cys_sf"/>
</dbReference>
<evidence type="ECO:0000256" key="25">
    <source>
        <dbReference type="ARBA" id="ARBA00054813"/>
    </source>
</evidence>
<feature type="compositionally biased region" description="Low complexity" evidence="27">
    <location>
        <begin position="1548"/>
        <end position="1566"/>
    </location>
</feature>
<keyword evidence="13" id="KW-0805">Transcription regulation</keyword>
<keyword evidence="18" id="KW-0804">Transcription</keyword>
<sequence length="2370" mass="270173">MAQKQSANTGGSESNVESVPMASNNNVKKSLYTQRMLSAFGMQGFVRQAKRFSAAAKSATSSEDEQNQYSGSSDESEEFGNKFFHQAAARSYRERMFDFSTVGPERMWLKNLLLSETETESEISDVDEYIHEMLKNHLREKKIREKYNNSPQNSQYGYYAAGLLSDNDLFPDHRRNVAGKRKCKIDHGTGKTKGVRKRLKHSKKRSGVEGNSYSADGSSIRSSMFGDKKSKKLLHLQRGRPLAARSSDGSAFEHTGDHDSSSNAGGKRGRKMRLKTPEVMNIRRRKMWQLMAKKEVGKLQRAKANNHKDTITNCRRVAALCMRVARQKAMQSQKVMKDTVWRAKRLTREMQVYWKRYDKVERETKRRMEREAEEQRKIDVEIVEAKRQQRKLNFLITQTELYAHFMSRKLGNVSAEEQLKILSQLDEESNPRLAAIDNYDCERMKQLAQKNATDAFRSERARTNQFDVLSADPTTATNESPSLMDQPNVTAMDESPPVIKSEPTAGIAELPQPAMFQGHLKGYQLKGVAWLANLYDQGISGILADEMGLGKTVQSIAFLCHIAEHYGVWGPFLVISPASTLHNWQQEMERFVPDFNVVPYWGSPNERKILRQFWEQKHLHTKDASFHVVITSYQLVVTDYKYFNRIKWQYMVLDEAQAIKSSSSMRWKLLLGFNCRNRLLLSGTPIQNSMAELWALLHFIMPTLFDSHEEFNEWFSKDIESHAENKTGIDEKQISRLHMILKPFMLRRIKKDVENELSDKIEIMVYCPLTTRQKLLYVALKKEICIEDLLHLSTVGGSSSDGQSIDRNFTSNLMNLVMQFRKVCNHPELFERRDVRSPFCMKWSYELAERPIFRRQLVMDCTVPSRRHWLHNRFYIFNAFQVQRRMVMGGDTNVPEKTSRSKLSKTTHFDDWCTPFSCARMAGGLSPKHVEQIARRNVFWYIYQLIQEWMDWIAVLHFHWVWRDKQTDRWTDPRYMLLEPSAERWTSRCFPWKTMDRLLFTHGSNSLSIPVYTHRNHILHFMSETLDHRIMRSRKQQIPGQPLSLLPEIPYVPNRRRSPTVLTDEPTAMPKFLCRYYTKILNTSGCTGTALRGMHNNRVSHSTARWSCNETALASERQLNEHVHASYPPHGWSNIIIPDKQTLVSDAGKLSVLDSLLARLKEQGHRVLIYSQMTKMIDLLEEYMWHRKHRYMRLDGSSKISERRDMVADFQNRADIFVFLLSTRAGGLGINLTAADTVIFYDSDWNPTVDQQAMDRAHRLGQTKQVTVYRLICKGTIEERILQRAREKSEIQRMVINGDNFKPDTLKPKEVVSLLLDDEEIELKYRQKTEERRLMEDPLAKSAKSDRKQKQLAGKEAIGKDRKRASELGIGSSFDESGGFGDSAAPSPAQSERSNLSDNTNKPLDALDDSSNEASSMSFDMIRERDSKTRPVTRGASKRGRPRGSRRGGAVGSGSSRPVATEQQSALDTDTNASGSLPAVPLAAPVATVPQVRRGPGRPRLKTNGPSNQGTRGSHVRQTIRIRKPIGPLMVPLGGQSANTSAGNRLVPSSSLSSSTSRPATPSSTSHNFPTSSQSLYNSPTSSISTTPKQSVQTGAAGSARDTSQTVPPVGNPTHRQPILPMDNDSVVICFIELIVSRDVYDHYEHSMRRGHRGLHPQHQQQQQEQHQQQQHQHHQYNINHNSKHNGNSNYHQTYCGRQVKFYEKSHHSKHTGHHLPRVETIAMKHKRHYASQHQRINTSATGQQHYLPASWTDLSPEGPEQTLLMLQDDEDQQHDGSAAAGLKQQLKHGLSVWPVKREAVVEGDLILGGLMMVHSREDSVTCGPIMPQGGIQALETMLFTLDKINEQGLVPNVTIGAHILDDCDKDTYGLEMAVDFIKGSISNIDDINDYDNCSKGHKKKIISGVVGAASSVTSIQVANLLRLFKIPQVSFFSTSPELSNKQRFEYFSRTIPSDHYQVKAIVDIVQKLGWSYISIIYEESNYGIKAFEELDDLLSKHNICIAVKEKLVKDSGVADTIAYDNIVIKLLTKPRAKGVIIFGSDQEVAEVMKAVRRQNVTGVFSWIGSDGWSARNLVSDGNEAEVEGTLSVQPQANPVIGFEDYFLNLTVINNKRNPWFVEFWENNFQCKYPNSPYTPYNKDYKKICSTTEKLLKGDLDFEDQLQFVSDAVMAFGYAFKNMHQELCRGKPGLCDAMNPTKGSELLKYLRKADFIGLSGDRFNFDVNGDGPARYNIIHFKQVAPERYKWIKVGEYYQGELRLNMQDIQFRTKDSMPPESVCSRPCERGQAKKYVEGEGCCWHCFNCTQYQIRNPNDETHCVNCPRGTLPDIYHEECQQIPESYLRPESFLAIGAMTFSSFGILITFFVIGVFL</sequence>
<comment type="domain">
    <text evidence="26">The DBINO region is involved in binding to DNA.</text>
</comment>
<dbReference type="CDD" id="cd18002">
    <property type="entry name" value="DEXQc_INO80"/>
    <property type="match status" value="1"/>
</dbReference>
<dbReference type="GO" id="GO:0005886">
    <property type="term" value="C:plasma membrane"/>
    <property type="evidence" value="ECO:0007669"/>
    <property type="project" value="UniProtKB-SubCell"/>
</dbReference>
<dbReference type="Gene3D" id="2.10.50.30">
    <property type="entry name" value="GPCR, family 3, nine cysteines domain"/>
    <property type="match status" value="1"/>
</dbReference>
<evidence type="ECO:0000256" key="13">
    <source>
        <dbReference type="ARBA" id="ARBA00023015"/>
    </source>
</evidence>
<evidence type="ECO:0000259" key="30">
    <source>
        <dbReference type="PROSITE" id="PS51194"/>
    </source>
</evidence>
<dbReference type="InterPro" id="IPR000337">
    <property type="entry name" value="GPCR_3"/>
</dbReference>
<evidence type="ECO:0000256" key="26">
    <source>
        <dbReference type="RuleBase" id="RU368001"/>
    </source>
</evidence>
<keyword evidence="16 26" id="KW-0238">DNA-binding</keyword>
<evidence type="ECO:0000256" key="7">
    <source>
        <dbReference type="ARBA" id="ARBA00022692"/>
    </source>
</evidence>
<keyword evidence="22" id="KW-0807">Transducer</keyword>
<dbReference type="GO" id="GO:0006281">
    <property type="term" value="P:DNA repair"/>
    <property type="evidence" value="ECO:0007669"/>
    <property type="project" value="UniProtKB-UniRule"/>
</dbReference>
<dbReference type="GO" id="GO:0005524">
    <property type="term" value="F:ATP binding"/>
    <property type="evidence" value="ECO:0007669"/>
    <property type="project" value="UniProtKB-UniRule"/>
</dbReference>
<evidence type="ECO:0000256" key="18">
    <source>
        <dbReference type="ARBA" id="ARBA00023163"/>
    </source>
</evidence>
<dbReference type="InterPro" id="IPR014001">
    <property type="entry name" value="Helicase_ATP-bd"/>
</dbReference>
<feature type="region of interest" description="Disordered" evidence="27">
    <location>
        <begin position="1334"/>
        <end position="1621"/>
    </location>
</feature>
<evidence type="ECO:0000256" key="10">
    <source>
        <dbReference type="ARBA" id="ARBA00022801"/>
    </source>
</evidence>
<dbReference type="Pfam" id="PF00271">
    <property type="entry name" value="Helicase_C"/>
    <property type="match status" value="1"/>
</dbReference>
<feature type="compositionally biased region" description="Basic and acidic residues" evidence="27">
    <location>
        <begin position="1357"/>
        <end position="1366"/>
    </location>
</feature>
<feature type="compositionally biased region" description="Low complexity" evidence="27">
    <location>
        <begin position="1478"/>
        <end position="1494"/>
    </location>
</feature>
<keyword evidence="14" id="KW-0297">G-protein coupled receptor</keyword>
<evidence type="ECO:0000256" key="28">
    <source>
        <dbReference type="SAM" id="Phobius"/>
    </source>
</evidence>
<feature type="compositionally biased region" description="Polar residues" evidence="27">
    <location>
        <begin position="1461"/>
        <end position="1475"/>
    </location>
</feature>
<dbReference type="FunFam" id="3.40.50.300:FF:001304">
    <property type="entry name" value="DNA helicase INO80"/>
    <property type="match status" value="1"/>
</dbReference>
<comment type="similarity">
    <text evidence="3 26">Belongs to the SNF2/RAD54 helicase family.</text>
</comment>
<dbReference type="InterPro" id="IPR028082">
    <property type="entry name" value="Peripla_BP_I"/>
</dbReference>
<dbReference type="EC" id="3.6.4.-" evidence="26"/>
<dbReference type="GO" id="GO:0060255">
    <property type="term" value="P:regulation of macromolecule metabolic process"/>
    <property type="evidence" value="ECO:0007669"/>
    <property type="project" value="UniProtKB-ARBA"/>
</dbReference>
<reference evidence="32" key="2">
    <citation type="submission" date="2020-05" db="UniProtKB">
        <authorList>
            <consortium name="EnsemblMetazoa"/>
        </authorList>
    </citation>
    <scope>IDENTIFICATION</scope>
    <source>
        <strain evidence="32">ACHKN1017</strain>
    </source>
</reference>
<evidence type="ECO:0000256" key="6">
    <source>
        <dbReference type="ARBA" id="ARBA00022475"/>
    </source>
</evidence>
<dbReference type="SMART" id="SM00487">
    <property type="entry name" value="DEXDc"/>
    <property type="match status" value="1"/>
</dbReference>
<feature type="compositionally biased region" description="Basic and acidic residues" evidence="27">
    <location>
        <begin position="1334"/>
        <end position="1349"/>
    </location>
</feature>
<keyword evidence="11 26" id="KW-0067">ATP-binding</keyword>
<comment type="subunit">
    <text evidence="26">Component of the INO80 chromatin-remodeling complex.</text>
</comment>
<organism evidence="32 33">
    <name type="scientific">Anopheles christyi</name>
    <dbReference type="NCBI Taxonomy" id="43041"/>
    <lineage>
        <taxon>Eukaryota</taxon>
        <taxon>Metazoa</taxon>
        <taxon>Ecdysozoa</taxon>
        <taxon>Arthropoda</taxon>
        <taxon>Hexapoda</taxon>
        <taxon>Insecta</taxon>
        <taxon>Pterygota</taxon>
        <taxon>Neoptera</taxon>
        <taxon>Endopterygota</taxon>
        <taxon>Diptera</taxon>
        <taxon>Nematocera</taxon>
        <taxon>Culicoidea</taxon>
        <taxon>Culicidae</taxon>
        <taxon>Anophelinae</taxon>
        <taxon>Anopheles</taxon>
    </lineage>
</organism>
<evidence type="ECO:0000256" key="4">
    <source>
        <dbReference type="ARBA" id="ARBA00007242"/>
    </source>
</evidence>
<dbReference type="Pfam" id="PF00176">
    <property type="entry name" value="SNF2-rel_dom"/>
    <property type="match status" value="1"/>
</dbReference>
<dbReference type="GO" id="GO:0031011">
    <property type="term" value="C:Ino80 complex"/>
    <property type="evidence" value="ECO:0007669"/>
    <property type="project" value="UniProtKB-UniRule"/>
</dbReference>
<evidence type="ECO:0000256" key="15">
    <source>
        <dbReference type="ARBA" id="ARBA00023054"/>
    </source>
</evidence>
<evidence type="ECO:0000256" key="9">
    <source>
        <dbReference type="ARBA" id="ARBA00022763"/>
    </source>
</evidence>
<dbReference type="STRING" id="43041.A0A182K429"/>
<dbReference type="GO" id="GO:0140658">
    <property type="term" value="F:ATP-dependent chromatin remodeler activity"/>
    <property type="evidence" value="ECO:0007669"/>
    <property type="project" value="InterPro"/>
</dbReference>
<feature type="compositionally biased region" description="Basic residues" evidence="27">
    <location>
        <begin position="193"/>
        <end position="205"/>
    </location>
</feature>
<dbReference type="Pfam" id="PF01094">
    <property type="entry name" value="ANF_receptor"/>
    <property type="match status" value="1"/>
</dbReference>
<keyword evidence="12 28" id="KW-1133">Transmembrane helix</keyword>
<dbReference type="InterPro" id="IPR049730">
    <property type="entry name" value="SNF2/RAD54-like_C"/>
</dbReference>
<evidence type="ECO:0000313" key="32">
    <source>
        <dbReference type="EnsemblMetazoa" id="ACHR005514-PA"/>
    </source>
</evidence>
<dbReference type="FunFam" id="2.10.50.30:FF:000001">
    <property type="entry name" value="metabotropic glutamate receptor 1"/>
    <property type="match status" value="1"/>
</dbReference>
<dbReference type="FunFam" id="3.40.50.300:FF:001727">
    <property type="entry name" value="SWI/SNF-related matrix-associated actin-dependent regulator of chromatin subfamily A containing DEAD/H box"/>
    <property type="match status" value="1"/>
</dbReference>
<evidence type="ECO:0000256" key="5">
    <source>
        <dbReference type="ARBA" id="ARBA00019805"/>
    </source>
</evidence>
<feature type="transmembrane region" description="Helical" evidence="28">
    <location>
        <begin position="2346"/>
        <end position="2369"/>
    </location>
</feature>
<dbReference type="PANTHER" id="PTHR45685">
    <property type="entry name" value="HELICASE SRCAP-RELATED"/>
    <property type="match status" value="1"/>
</dbReference>
<keyword evidence="8" id="KW-0547">Nucleotide-binding</keyword>
<dbReference type="Gene3D" id="3.40.50.2300">
    <property type="match status" value="2"/>
</dbReference>
<reference evidence="33" key="1">
    <citation type="submission" date="2013-03" db="EMBL/GenBank/DDBJ databases">
        <title>The Genome Sequence of Anopheles christyi ACHKN1017.</title>
        <authorList>
            <consortium name="The Broad Institute Genomics Platform"/>
            <person name="Neafsey D.E."/>
            <person name="Besansky N."/>
            <person name="Walker B."/>
            <person name="Young S.K."/>
            <person name="Zeng Q."/>
            <person name="Gargeya S."/>
            <person name="Fitzgerald M."/>
            <person name="Haas B."/>
            <person name="Abouelleil A."/>
            <person name="Allen A.W."/>
            <person name="Alvarado L."/>
            <person name="Arachchi H.M."/>
            <person name="Berlin A.M."/>
            <person name="Chapman S.B."/>
            <person name="Gainer-Dewar J."/>
            <person name="Goldberg J."/>
            <person name="Griggs A."/>
            <person name="Gujja S."/>
            <person name="Hansen M."/>
            <person name="Howarth C."/>
            <person name="Imamovic A."/>
            <person name="Ireland A."/>
            <person name="Larimer J."/>
            <person name="McCowan C."/>
            <person name="Murphy C."/>
            <person name="Pearson M."/>
            <person name="Poon T.W."/>
            <person name="Priest M."/>
            <person name="Roberts A."/>
            <person name="Saif S."/>
            <person name="Shea T."/>
            <person name="Sisk P."/>
            <person name="Sykes S."/>
            <person name="Wortman J."/>
            <person name="Nusbaum C."/>
            <person name="Birren B."/>
        </authorList>
    </citation>
    <scope>NUCLEOTIDE SEQUENCE [LARGE SCALE GENOMIC DNA]</scope>
    <source>
        <strain evidence="33">ACHKN1017</strain>
    </source>
</reference>